<dbReference type="RefSeq" id="WP_194537195.1">
    <property type="nucleotide sequence ID" value="NZ_JACEFB010000003.1"/>
</dbReference>
<evidence type="ECO:0000256" key="1">
    <source>
        <dbReference type="SAM" id="MobiDB-lite"/>
    </source>
</evidence>
<gene>
    <name evidence="3" type="ORF">H0921_06205</name>
</gene>
<evidence type="ECO:0008006" key="5">
    <source>
        <dbReference type="Google" id="ProtNLM"/>
    </source>
</evidence>
<dbReference type="Gene3D" id="3.90.70.10">
    <property type="entry name" value="Cysteine proteinases"/>
    <property type="match status" value="1"/>
</dbReference>
<sequence length="396" mass="43877">MGTLASSRRVLVIMGVVLVCGGWILFWQGAVPQPDGELPPSSPKADEPEPPPRYCGWIPDPQAVRECLKDLDIREFRAAPAEGEEPCAEADEPVYLWETVRQVTGEILPGRDQGAVGSCVAVATASALEHLQCVQIAAGEKARYRDVASEVIYGGSRVQIGGGRIRGDGSIGAWAAKWVKDYGVVPRGVYQRYDLRQYDEKLCREFGRRGVPPELAALARRHPVLEVMRVQSWDEARAALRRGYPVLVCSDQGFRMERDRDGFCAPRGIWYHAMALIGYRGHPRPGGFLLNSWGDQAHSGPRVPPHAPPAGFWVDAPVLDRMLRQGDSWAFARFIGFTDPDHPAASVAYDFRHSAFSLLRFRHRVLGSHPSAAPAKLRDPPQWHEGTRSIVTHPTR</sequence>
<feature type="compositionally biased region" description="Basic and acidic residues" evidence="1">
    <location>
        <begin position="376"/>
        <end position="387"/>
    </location>
</feature>
<keyword evidence="2" id="KW-0812">Transmembrane</keyword>
<dbReference type="InterPro" id="IPR038765">
    <property type="entry name" value="Papain-like_cys_pep_sf"/>
</dbReference>
<keyword evidence="2" id="KW-0472">Membrane</keyword>
<proteinExistence type="predicted"/>
<dbReference type="AlphaFoldDB" id="A0A7V8VCZ0"/>
<dbReference type="Proteomes" id="UP000542342">
    <property type="component" value="Unassembled WGS sequence"/>
</dbReference>
<reference evidence="3 4" key="1">
    <citation type="submission" date="2020-07" db="EMBL/GenBank/DDBJ databases">
        <title>Thermogemmata thermophila gen. nov., sp. nov., a novel moderate thermophilic planctomycete from a Kamchatka hot spring.</title>
        <authorList>
            <person name="Elcheninov A.G."/>
            <person name="Podosokorskaya O.A."/>
            <person name="Kovaleva O.L."/>
            <person name="Novikov A."/>
            <person name="Bonch-Osmolovskaya E.A."/>
            <person name="Toshchakov S.V."/>
            <person name="Kublanov I.V."/>
        </authorList>
    </citation>
    <scope>NUCLEOTIDE SEQUENCE [LARGE SCALE GENOMIC DNA]</scope>
    <source>
        <strain evidence="3 4">2918</strain>
    </source>
</reference>
<evidence type="ECO:0000313" key="4">
    <source>
        <dbReference type="Proteomes" id="UP000542342"/>
    </source>
</evidence>
<name>A0A7V8VCZ0_9BACT</name>
<comment type="caution">
    <text evidence="3">The sequence shown here is derived from an EMBL/GenBank/DDBJ whole genome shotgun (WGS) entry which is preliminary data.</text>
</comment>
<keyword evidence="2" id="KW-1133">Transmembrane helix</keyword>
<dbReference type="SUPFAM" id="SSF54001">
    <property type="entry name" value="Cysteine proteinases"/>
    <property type="match status" value="1"/>
</dbReference>
<dbReference type="EMBL" id="JACEFB010000003">
    <property type="protein sequence ID" value="MBA2225755.1"/>
    <property type="molecule type" value="Genomic_DNA"/>
</dbReference>
<protein>
    <recommendedName>
        <fullName evidence="5">Peptidase C1A papain C-terminal domain-containing protein</fullName>
    </recommendedName>
</protein>
<evidence type="ECO:0000256" key="2">
    <source>
        <dbReference type="SAM" id="Phobius"/>
    </source>
</evidence>
<feature type="region of interest" description="Disordered" evidence="1">
    <location>
        <begin position="371"/>
        <end position="396"/>
    </location>
</feature>
<organism evidence="3 4">
    <name type="scientific">Thermogemmata fonticola</name>
    <dbReference type="NCBI Taxonomy" id="2755323"/>
    <lineage>
        <taxon>Bacteria</taxon>
        <taxon>Pseudomonadati</taxon>
        <taxon>Planctomycetota</taxon>
        <taxon>Planctomycetia</taxon>
        <taxon>Gemmatales</taxon>
        <taxon>Gemmataceae</taxon>
        <taxon>Thermogemmata</taxon>
    </lineage>
</organism>
<feature type="transmembrane region" description="Helical" evidence="2">
    <location>
        <begin position="12"/>
        <end position="30"/>
    </location>
</feature>
<accession>A0A7V8VCZ0</accession>
<keyword evidence="4" id="KW-1185">Reference proteome</keyword>
<evidence type="ECO:0000313" key="3">
    <source>
        <dbReference type="EMBL" id="MBA2225755.1"/>
    </source>
</evidence>